<sequence length="88" mass="10024">MNVRVDIRRQEPKISVGAIFRIFSGSWRFLLFHGWAGGHAAHFLNRAQYLTFALAAKVFSRKRPGSPAEFSNRSKSVSPEKKCCLQEK</sequence>
<evidence type="ECO:0000313" key="3">
    <source>
        <dbReference type="Proteomes" id="UP001596378"/>
    </source>
</evidence>
<protein>
    <submittedName>
        <fullName evidence="2">Uncharacterized protein</fullName>
    </submittedName>
</protein>
<feature type="region of interest" description="Disordered" evidence="1">
    <location>
        <begin position="63"/>
        <end position="88"/>
    </location>
</feature>
<feature type="compositionally biased region" description="Basic and acidic residues" evidence="1">
    <location>
        <begin position="78"/>
        <end position="88"/>
    </location>
</feature>
<accession>A0ABW2FA42</accession>
<name>A0ABW2FA42_9BACL</name>
<dbReference type="RefSeq" id="WP_378052684.1">
    <property type="nucleotide sequence ID" value="NZ_JBHMDN010000055.1"/>
</dbReference>
<organism evidence="2 3">
    <name type="scientific">Cohnella cellulosilytica</name>
    <dbReference type="NCBI Taxonomy" id="986710"/>
    <lineage>
        <taxon>Bacteria</taxon>
        <taxon>Bacillati</taxon>
        <taxon>Bacillota</taxon>
        <taxon>Bacilli</taxon>
        <taxon>Bacillales</taxon>
        <taxon>Paenibacillaceae</taxon>
        <taxon>Cohnella</taxon>
    </lineage>
</organism>
<evidence type="ECO:0000313" key="2">
    <source>
        <dbReference type="EMBL" id="MFC7148859.1"/>
    </source>
</evidence>
<dbReference type="EMBL" id="JBHTAI010000005">
    <property type="protein sequence ID" value="MFC7148859.1"/>
    <property type="molecule type" value="Genomic_DNA"/>
</dbReference>
<dbReference type="Proteomes" id="UP001596378">
    <property type="component" value="Unassembled WGS sequence"/>
</dbReference>
<comment type="caution">
    <text evidence="2">The sequence shown here is derived from an EMBL/GenBank/DDBJ whole genome shotgun (WGS) entry which is preliminary data.</text>
</comment>
<gene>
    <name evidence="2" type="ORF">ACFQMJ_10000</name>
</gene>
<proteinExistence type="predicted"/>
<reference evidence="3" key="1">
    <citation type="journal article" date="2019" name="Int. J. Syst. Evol. Microbiol.">
        <title>The Global Catalogue of Microorganisms (GCM) 10K type strain sequencing project: providing services to taxonomists for standard genome sequencing and annotation.</title>
        <authorList>
            <consortium name="The Broad Institute Genomics Platform"/>
            <consortium name="The Broad Institute Genome Sequencing Center for Infectious Disease"/>
            <person name="Wu L."/>
            <person name="Ma J."/>
        </authorList>
    </citation>
    <scope>NUCLEOTIDE SEQUENCE [LARGE SCALE GENOMIC DNA]</scope>
    <source>
        <strain evidence="3">KCTC 12907</strain>
    </source>
</reference>
<evidence type="ECO:0000256" key="1">
    <source>
        <dbReference type="SAM" id="MobiDB-lite"/>
    </source>
</evidence>
<keyword evidence="3" id="KW-1185">Reference proteome</keyword>